<name>A0ABR1EKG9_NECAM</name>
<dbReference type="EMBL" id="JAVFWL010000006">
    <property type="protein sequence ID" value="KAK6763176.1"/>
    <property type="molecule type" value="Genomic_DNA"/>
</dbReference>
<gene>
    <name evidence="1" type="primary">Necator_chrX.g23932</name>
    <name evidence="1" type="ORF">RB195_023767</name>
</gene>
<protein>
    <recommendedName>
        <fullName evidence="3">BRCT domain-containing protein</fullName>
    </recommendedName>
</protein>
<keyword evidence="2" id="KW-1185">Reference proteome</keyword>
<organism evidence="1 2">
    <name type="scientific">Necator americanus</name>
    <name type="common">Human hookworm</name>
    <dbReference type="NCBI Taxonomy" id="51031"/>
    <lineage>
        <taxon>Eukaryota</taxon>
        <taxon>Metazoa</taxon>
        <taxon>Ecdysozoa</taxon>
        <taxon>Nematoda</taxon>
        <taxon>Chromadorea</taxon>
        <taxon>Rhabditida</taxon>
        <taxon>Rhabditina</taxon>
        <taxon>Rhabditomorpha</taxon>
        <taxon>Strongyloidea</taxon>
        <taxon>Ancylostomatidae</taxon>
        <taxon>Bunostominae</taxon>
        <taxon>Necator</taxon>
    </lineage>
</organism>
<evidence type="ECO:0008006" key="3">
    <source>
        <dbReference type="Google" id="ProtNLM"/>
    </source>
</evidence>
<accession>A0ABR1EKG9</accession>
<sequence>MLLDPNTQGTSHFFYIIVGLVAPQDADVRARALCKMKENPQTTLKGLAAEACTFSTFVRMPHSSNPQVYRMSTSWIRETVEIVSHRHLVFDAEPITALETAQSRTRDTTTTRSGHKREFCKNFSKKSGNLPTPSLSLRLMLTPL</sequence>
<proteinExistence type="predicted"/>
<evidence type="ECO:0000313" key="2">
    <source>
        <dbReference type="Proteomes" id="UP001303046"/>
    </source>
</evidence>
<reference evidence="1 2" key="1">
    <citation type="submission" date="2023-08" db="EMBL/GenBank/DDBJ databases">
        <title>A Necator americanus chromosomal reference genome.</title>
        <authorList>
            <person name="Ilik V."/>
            <person name="Petrzelkova K.J."/>
            <person name="Pardy F."/>
            <person name="Fuh T."/>
            <person name="Niatou-Singa F.S."/>
            <person name="Gouil Q."/>
            <person name="Baker L."/>
            <person name="Ritchie M.E."/>
            <person name="Jex A.R."/>
            <person name="Gazzola D."/>
            <person name="Li H."/>
            <person name="Toshio Fujiwara R."/>
            <person name="Zhan B."/>
            <person name="Aroian R.V."/>
            <person name="Pafco B."/>
            <person name="Schwarz E.M."/>
        </authorList>
    </citation>
    <scope>NUCLEOTIDE SEQUENCE [LARGE SCALE GENOMIC DNA]</scope>
    <source>
        <strain evidence="1 2">Aroian</strain>
        <tissue evidence="1">Whole animal</tissue>
    </source>
</reference>
<comment type="caution">
    <text evidence="1">The sequence shown here is derived from an EMBL/GenBank/DDBJ whole genome shotgun (WGS) entry which is preliminary data.</text>
</comment>
<dbReference type="Proteomes" id="UP001303046">
    <property type="component" value="Unassembled WGS sequence"/>
</dbReference>
<evidence type="ECO:0000313" key="1">
    <source>
        <dbReference type="EMBL" id="KAK6763176.1"/>
    </source>
</evidence>